<dbReference type="EMBL" id="JABDTM020010435">
    <property type="protein sequence ID" value="KAH0820880.1"/>
    <property type="molecule type" value="Genomic_DNA"/>
</dbReference>
<accession>A0A8J6LGG4</accession>
<dbReference type="Pfam" id="PF00078">
    <property type="entry name" value="RVT_1"/>
    <property type="match status" value="1"/>
</dbReference>
<dbReference type="SUPFAM" id="SSF56672">
    <property type="entry name" value="DNA/RNA polymerases"/>
    <property type="match status" value="1"/>
</dbReference>
<reference evidence="7" key="2">
    <citation type="submission" date="2021-08" db="EMBL/GenBank/DDBJ databases">
        <authorList>
            <person name="Eriksson T."/>
        </authorList>
    </citation>
    <scope>NUCLEOTIDE SEQUENCE</scope>
    <source>
        <strain evidence="7">Stoneville</strain>
        <tissue evidence="7">Whole head</tissue>
    </source>
</reference>
<keyword evidence="5" id="KW-0511">Multifunctional enzyme</keyword>
<dbReference type="PROSITE" id="PS50878">
    <property type="entry name" value="RT_POL"/>
    <property type="match status" value="1"/>
</dbReference>
<name>A0A8J6LGG4_TENMO</name>
<gene>
    <name evidence="7" type="ORF">GEV33_001911</name>
</gene>
<dbReference type="PANTHER" id="PTHR37984:SF5">
    <property type="entry name" value="PROTEIN NYNRIN-LIKE"/>
    <property type="match status" value="1"/>
</dbReference>
<dbReference type="InterPro" id="IPR043502">
    <property type="entry name" value="DNA/RNA_pol_sf"/>
</dbReference>
<dbReference type="PANTHER" id="PTHR37984">
    <property type="entry name" value="PROTEIN CBG26694"/>
    <property type="match status" value="1"/>
</dbReference>
<evidence type="ECO:0000313" key="8">
    <source>
        <dbReference type="Proteomes" id="UP000719412"/>
    </source>
</evidence>
<evidence type="ECO:0000256" key="5">
    <source>
        <dbReference type="ARBA" id="ARBA00023268"/>
    </source>
</evidence>
<keyword evidence="8" id="KW-1185">Reference proteome</keyword>
<dbReference type="Pfam" id="PF17919">
    <property type="entry name" value="RT_RNaseH_2"/>
    <property type="match status" value="1"/>
</dbReference>
<dbReference type="AlphaFoldDB" id="A0A8J6LGG4"/>
<dbReference type="Gene3D" id="3.10.10.10">
    <property type="entry name" value="HIV Type 1 Reverse Transcriptase, subunit A, domain 1"/>
    <property type="match status" value="1"/>
</dbReference>
<dbReference type="InterPro" id="IPR000477">
    <property type="entry name" value="RT_dom"/>
</dbReference>
<dbReference type="GO" id="GO:0004519">
    <property type="term" value="F:endonuclease activity"/>
    <property type="evidence" value="ECO:0007669"/>
    <property type="project" value="UniProtKB-KW"/>
</dbReference>
<evidence type="ECO:0000256" key="3">
    <source>
        <dbReference type="ARBA" id="ARBA00022759"/>
    </source>
</evidence>
<sequence length="334" mass="37865">MKINLGNARYLSYLDIKRAYWEVPLEKASRPLTAFSVAGRGQFQFRRMPFGLHSAAGTFQALVERLFTPDLEPYVFAYLDDIIVSTPDFETHLNILRVVFDKLKKAGITLKESKCEFCKPELRYLGYVVNRQGLNVDSAKVSAVVDMPQPKGIRDVRRLIGMMKKKHASRGLRSARAFSEIKNALLNASILSCPNYSYPFTLQCDASDVGIGAVLTQNIEGKEQVICYLSRALLPAEQRYSTTEKECLSVIYAIERLRCYLEDPLARVGRWVMRLQVFNFDIVHRKGKDNVVPDCLSRAVVPVQAQLDQLESVKVMYSRKLNAVMEKPTRIGKG</sequence>
<dbReference type="Gene3D" id="3.10.20.370">
    <property type="match status" value="1"/>
</dbReference>
<dbReference type="Gene3D" id="3.30.70.270">
    <property type="match status" value="1"/>
</dbReference>
<keyword evidence="3" id="KW-0378">Hydrolase</keyword>
<dbReference type="FunFam" id="3.10.20.370:FF:000001">
    <property type="entry name" value="Retrovirus-related Pol polyprotein from transposon 17.6-like protein"/>
    <property type="match status" value="1"/>
</dbReference>
<dbReference type="GO" id="GO:0003964">
    <property type="term" value="F:RNA-directed DNA polymerase activity"/>
    <property type="evidence" value="ECO:0007669"/>
    <property type="project" value="UniProtKB-KW"/>
</dbReference>
<dbReference type="InterPro" id="IPR050951">
    <property type="entry name" value="Retrovirus_Pol_polyprotein"/>
</dbReference>
<dbReference type="CDD" id="cd01647">
    <property type="entry name" value="RT_LTR"/>
    <property type="match status" value="1"/>
</dbReference>
<evidence type="ECO:0000313" key="7">
    <source>
        <dbReference type="EMBL" id="KAH0820880.1"/>
    </source>
</evidence>
<dbReference type="CDD" id="cd09274">
    <property type="entry name" value="RNase_HI_RT_Ty3"/>
    <property type="match status" value="1"/>
</dbReference>
<evidence type="ECO:0000256" key="4">
    <source>
        <dbReference type="ARBA" id="ARBA00022918"/>
    </source>
</evidence>
<evidence type="ECO:0000256" key="1">
    <source>
        <dbReference type="ARBA" id="ARBA00022695"/>
    </source>
</evidence>
<keyword evidence="1" id="KW-0548">Nucleotidyltransferase</keyword>
<dbReference type="Proteomes" id="UP000719412">
    <property type="component" value="Unassembled WGS sequence"/>
</dbReference>
<keyword evidence="3" id="KW-0255">Endonuclease</keyword>
<organism evidence="7 8">
    <name type="scientific">Tenebrio molitor</name>
    <name type="common">Yellow mealworm beetle</name>
    <dbReference type="NCBI Taxonomy" id="7067"/>
    <lineage>
        <taxon>Eukaryota</taxon>
        <taxon>Metazoa</taxon>
        <taxon>Ecdysozoa</taxon>
        <taxon>Arthropoda</taxon>
        <taxon>Hexapoda</taxon>
        <taxon>Insecta</taxon>
        <taxon>Pterygota</taxon>
        <taxon>Neoptera</taxon>
        <taxon>Endopterygota</taxon>
        <taxon>Coleoptera</taxon>
        <taxon>Polyphaga</taxon>
        <taxon>Cucujiformia</taxon>
        <taxon>Tenebrionidae</taxon>
        <taxon>Tenebrio</taxon>
    </lineage>
</organism>
<keyword evidence="1" id="KW-0808">Transferase</keyword>
<keyword evidence="4" id="KW-0695">RNA-directed DNA polymerase</keyword>
<evidence type="ECO:0000256" key="2">
    <source>
        <dbReference type="ARBA" id="ARBA00022722"/>
    </source>
</evidence>
<dbReference type="InterPro" id="IPR043128">
    <property type="entry name" value="Rev_trsase/Diguanyl_cyclase"/>
</dbReference>
<evidence type="ECO:0000259" key="6">
    <source>
        <dbReference type="PROSITE" id="PS50878"/>
    </source>
</evidence>
<comment type="caution">
    <text evidence="7">The sequence shown here is derived from an EMBL/GenBank/DDBJ whole genome shotgun (WGS) entry which is preliminary data.</text>
</comment>
<feature type="domain" description="Reverse transcriptase" evidence="6">
    <location>
        <begin position="1"/>
        <end position="129"/>
    </location>
</feature>
<dbReference type="InterPro" id="IPR041577">
    <property type="entry name" value="RT_RNaseH_2"/>
</dbReference>
<reference evidence="7" key="1">
    <citation type="journal article" date="2020" name="J Insects Food Feed">
        <title>The yellow mealworm (Tenebrio molitor) genome: a resource for the emerging insects as food and feed industry.</title>
        <authorList>
            <person name="Eriksson T."/>
            <person name="Andere A."/>
            <person name="Kelstrup H."/>
            <person name="Emery V."/>
            <person name="Picard C."/>
        </authorList>
    </citation>
    <scope>NUCLEOTIDE SEQUENCE</scope>
    <source>
        <strain evidence="7">Stoneville</strain>
        <tissue evidence="7">Whole head</tissue>
    </source>
</reference>
<keyword evidence="2" id="KW-0540">Nuclease</keyword>
<proteinExistence type="predicted"/>
<protein>
    <recommendedName>
        <fullName evidence="6">Reverse transcriptase domain-containing protein</fullName>
    </recommendedName>
</protein>